<keyword evidence="1" id="KW-1133">Transmembrane helix</keyword>
<keyword evidence="1" id="KW-0472">Membrane</keyword>
<reference evidence="3" key="1">
    <citation type="journal article" date="2019" name="Int. J. Syst. Evol. Microbiol.">
        <title>The Global Catalogue of Microorganisms (GCM) 10K type strain sequencing project: providing services to taxonomists for standard genome sequencing and annotation.</title>
        <authorList>
            <consortium name="The Broad Institute Genomics Platform"/>
            <consortium name="The Broad Institute Genome Sequencing Center for Infectious Disease"/>
            <person name="Wu L."/>
            <person name="Ma J."/>
        </authorList>
    </citation>
    <scope>NUCLEOTIDE SEQUENCE [LARGE SCALE GENOMIC DNA]</scope>
    <source>
        <strain evidence="3">CCM 8979</strain>
    </source>
</reference>
<evidence type="ECO:0000313" key="3">
    <source>
        <dbReference type="Proteomes" id="UP001597189"/>
    </source>
</evidence>
<dbReference type="EMBL" id="JBHTOD010000009">
    <property type="protein sequence ID" value="MFD1456157.1"/>
    <property type="molecule type" value="Genomic_DNA"/>
</dbReference>
<organism evidence="2 3">
    <name type="scientific">Levilactobacillus lanxiensis</name>
    <dbReference type="NCBI Taxonomy" id="2799568"/>
    <lineage>
        <taxon>Bacteria</taxon>
        <taxon>Bacillati</taxon>
        <taxon>Bacillota</taxon>
        <taxon>Bacilli</taxon>
        <taxon>Lactobacillales</taxon>
        <taxon>Lactobacillaceae</taxon>
        <taxon>Levilactobacillus</taxon>
    </lineage>
</organism>
<feature type="transmembrane region" description="Helical" evidence="1">
    <location>
        <begin position="6"/>
        <end position="25"/>
    </location>
</feature>
<keyword evidence="3" id="KW-1185">Reference proteome</keyword>
<dbReference type="RefSeq" id="WP_203646195.1">
    <property type="nucleotide sequence ID" value="NZ_BOLN01000009.1"/>
</dbReference>
<evidence type="ECO:0000256" key="1">
    <source>
        <dbReference type="SAM" id="Phobius"/>
    </source>
</evidence>
<sequence>MMTANLLTGGLILITGIALIIFLVAKLIPRTNHDHDTAVLLGIFLVIGIALVGMGGFIGMGGWSSAMMGHWSSVMGCWR</sequence>
<keyword evidence="1" id="KW-0812">Transmembrane</keyword>
<evidence type="ECO:0000313" key="2">
    <source>
        <dbReference type="EMBL" id="MFD1456157.1"/>
    </source>
</evidence>
<dbReference type="Proteomes" id="UP001597189">
    <property type="component" value="Unassembled WGS sequence"/>
</dbReference>
<feature type="transmembrane region" description="Helical" evidence="1">
    <location>
        <begin position="37"/>
        <end position="63"/>
    </location>
</feature>
<accession>A0ABW4D3J2</accession>
<protein>
    <submittedName>
        <fullName evidence="2">Uncharacterized protein</fullName>
    </submittedName>
</protein>
<proteinExistence type="predicted"/>
<gene>
    <name evidence="2" type="ORF">ACFQ44_10820</name>
</gene>
<comment type="caution">
    <text evidence="2">The sequence shown here is derived from an EMBL/GenBank/DDBJ whole genome shotgun (WGS) entry which is preliminary data.</text>
</comment>
<name>A0ABW4D3J2_9LACO</name>